<feature type="domain" description="Peptidase M50" evidence="11">
    <location>
        <begin position="15"/>
        <end position="371"/>
    </location>
</feature>
<dbReference type="CDD" id="cd05709">
    <property type="entry name" value="S2P-M50"/>
    <property type="match status" value="1"/>
</dbReference>
<feature type="transmembrane region" description="Helical" evidence="10">
    <location>
        <begin position="125"/>
        <end position="153"/>
    </location>
</feature>
<comment type="subcellular location">
    <subcellularLocation>
        <location evidence="2">Membrane</location>
        <topology evidence="2">Multi-pass membrane protein</topology>
    </subcellularLocation>
</comment>
<keyword evidence="3" id="KW-0645">Protease</keyword>
<evidence type="ECO:0000313" key="13">
    <source>
        <dbReference type="EMBL" id="CAB4538776.1"/>
    </source>
</evidence>
<evidence type="ECO:0000256" key="10">
    <source>
        <dbReference type="SAM" id="Phobius"/>
    </source>
</evidence>
<dbReference type="PANTHER" id="PTHR42837:SF2">
    <property type="entry name" value="MEMBRANE METALLOPROTEASE ARASP2, CHLOROPLASTIC-RELATED"/>
    <property type="match status" value="1"/>
</dbReference>
<evidence type="ECO:0000259" key="11">
    <source>
        <dbReference type="Pfam" id="PF02163"/>
    </source>
</evidence>
<dbReference type="InterPro" id="IPR004387">
    <property type="entry name" value="Pept_M50_Zn"/>
</dbReference>
<evidence type="ECO:0000256" key="1">
    <source>
        <dbReference type="ARBA" id="ARBA00001947"/>
    </source>
</evidence>
<evidence type="ECO:0000256" key="6">
    <source>
        <dbReference type="ARBA" id="ARBA00022833"/>
    </source>
</evidence>
<gene>
    <name evidence="13" type="ORF">UFOPK1433_00386</name>
</gene>
<feature type="transmembrane region" description="Helical" evidence="10">
    <location>
        <begin position="332"/>
        <end position="352"/>
    </location>
</feature>
<dbReference type="AlphaFoldDB" id="A0A6J6BIE8"/>
<dbReference type="EMBL" id="CAEZSN010000030">
    <property type="protein sequence ID" value="CAB4538776.1"/>
    <property type="molecule type" value="Genomic_DNA"/>
</dbReference>
<feature type="transmembrane region" description="Helical" evidence="10">
    <location>
        <begin position="6"/>
        <end position="24"/>
    </location>
</feature>
<keyword evidence="7 10" id="KW-1133">Transmembrane helix</keyword>
<dbReference type="InterPro" id="IPR036034">
    <property type="entry name" value="PDZ_sf"/>
</dbReference>
<feature type="transmembrane region" description="Helical" evidence="10">
    <location>
        <begin position="390"/>
        <end position="411"/>
    </location>
</feature>
<reference evidence="13" key="1">
    <citation type="submission" date="2020-05" db="EMBL/GenBank/DDBJ databases">
        <authorList>
            <person name="Chiriac C."/>
            <person name="Salcher M."/>
            <person name="Ghai R."/>
            <person name="Kavagutti S V."/>
        </authorList>
    </citation>
    <scope>NUCLEOTIDE SEQUENCE</scope>
</reference>
<accession>A0A6J6BIE8</accession>
<keyword evidence="9 10" id="KW-0472">Membrane</keyword>
<evidence type="ECO:0000256" key="4">
    <source>
        <dbReference type="ARBA" id="ARBA00022692"/>
    </source>
</evidence>
<sequence>MNEILLYIVGVLVMVFGLAVSIGLHEFGHLIPAKIFGVRVPQWAIGFGPKLFAKKIGETEYTFRLIPLGGFITMIGMFPPAKAGKPDSNRRFGRIIAASREAHSEHMVPGDENRTLYSKPAWQRIIIMLGGPTVNLLLGLILITTALSGIGVWSQGTRVEAVINCQEQMADSKAVCTADSVKTPAALAGLRSGDVVLSVDGKSVALAEQLISAITTKPFVSHSVVVKRGLESVTLNIFPAEGLIGTEVRPYVGLQMEFARKQLSMGESIGFGFESAAQTFGFIGQFPQQVYSAVYATVTGQPRATDSAISVVGIGQVAGQVASSGGDLMDKLFSTLMLLGSLNLALFAFNMIPVPPLDGGHVAGGIYEYLKRGTYRLLGKKDPGPVDTALMAPISQIMFMVLLLAGLLMIITDFINPITF</sequence>
<protein>
    <submittedName>
        <fullName evidence="13">Unannotated protein</fullName>
    </submittedName>
</protein>
<evidence type="ECO:0000256" key="2">
    <source>
        <dbReference type="ARBA" id="ARBA00004141"/>
    </source>
</evidence>
<keyword evidence="5" id="KW-0378">Hydrolase</keyword>
<comment type="cofactor">
    <cofactor evidence="1">
        <name>Zn(2+)</name>
        <dbReference type="ChEBI" id="CHEBI:29105"/>
    </cofactor>
</comment>
<dbReference type="Pfam" id="PF02163">
    <property type="entry name" value="Peptidase_M50"/>
    <property type="match status" value="1"/>
</dbReference>
<dbReference type="GO" id="GO:0006508">
    <property type="term" value="P:proteolysis"/>
    <property type="evidence" value="ECO:0007669"/>
    <property type="project" value="UniProtKB-KW"/>
</dbReference>
<evidence type="ECO:0000256" key="3">
    <source>
        <dbReference type="ARBA" id="ARBA00022670"/>
    </source>
</evidence>
<dbReference type="PANTHER" id="PTHR42837">
    <property type="entry name" value="REGULATOR OF SIGMA-E PROTEASE RSEP"/>
    <property type="match status" value="1"/>
</dbReference>
<dbReference type="InterPro" id="IPR008915">
    <property type="entry name" value="Peptidase_M50"/>
</dbReference>
<evidence type="ECO:0000256" key="8">
    <source>
        <dbReference type="ARBA" id="ARBA00023049"/>
    </source>
</evidence>
<keyword evidence="8" id="KW-0482">Metalloprotease</keyword>
<dbReference type="GO" id="GO:0016020">
    <property type="term" value="C:membrane"/>
    <property type="evidence" value="ECO:0007669"/>
    <property type="project" value="UniProtKB-SubCell"/>
</dbReference>
<dbReference type="CDD" id="cd06163">
    <property type="entry name" value="S2P-M50_PDZ_RseP-like"/>
    <property type="match status" value="1"/>
</dbReference>
<feature type="domain" description="PDZ" evidence="12">
    <location>
        <begin position="183"/>
        <end position="208"/>
    </location>
</feature>
<dbReference type="SUPFAM" id="SSF50156">
    <property type="entry name" value="PDZ domain-like"/>
    <property type="match status" value="1"/>
</dbReference>
<name>A0A6J6BIE8_9ZZZZ</name>
<dbReference type="Pfam" id="PF17820">
    <property type="entry name" value="PDZ_6"/>
    <property type="match status" value="1"/>
</dbReference>
<evidence type="ECO:0000256" key="5">
    <source>
        <dbReference type="ARBA" id="ARBA00022801"/>
    </source>
</evidence>
<evidence type="ECO:0000259" key="12">
    <source>
        <dbReference type="Pfam" id="PF17820"/>
    </source>
</evidence>
<evidence type="ECO:0000256" key="7">
    <source>
        <dbReference type="ARBA" id="ARBA00022989"/>
    </source>
</evidence>
<organism evidence="13">
    <name type="scientific">freshwater metagenome</name>
    <dbReference type="NCBI Taxonomy" id="449393"/>
    <lineage>
        <taxon>unclassified sequences</taxon>
        <taxon>metagenomes</taxon>
        <taxon>ecological metagenomes</taxon>
    </lineage>
</organism>
<proteinExistence type="predicted"/>
<keyword evidence="6" id="KW-0862">Zinc</keyword>
<keyword evidence="4 10" id="KW-0812">Transmembrane</keyword>
<evidence type="ECO:0000256" key="9">
    <source>
        <dbReference type="ARBA" id="ARBA00023136"/>
    </source>
</evidence>
<dbReference type="InterPro" id="IPR041489">
    <property type="entry name" value="PDZ_6"/>
</dbReference>
<dbReference type="Gene3D" id="2.30.42.10">
    <property type="match status" value="1"/>
</dbReference>
<dbReference type="GO" id="GO:0004222">
    <property type="term" value="F:metalloendopeptidase activity"/>
    <property type="evidence" value="ECO:0007669"/>
    <property type="project" value="InterPro"/>
</dbReference>